<protein>
    <submittedName>
        <fullName evidence="3">Apolipo A-I-like</fullName>
    </submittedName>
</protein>
<dbReference type="PANTHER" id="PTHR34360">
    <property type="entry name" value="OS08G0519400 PROTEIN"/>
    <property type="match status" value="1"/>
</dbReference>
<dbReference type="PANTHER" id="PTHR34360:SF1">
    <property type="entry name" value="OS08G0519400 PROTEIN"/>
    <property type="match status" value="1"/>
</dbReference>
<evidence type="ECO:0000313" key="4">
    <source>
        <dbReference type="Proteomes" id="UP000594638"/>
    </source>
</evidence>
<evidence type="ECO:0000313" key="3">
    <source>
        <dbReference type="EMBL" id="CAA2956837.1"/>
    </source>
</evidence>
<organism evidence="3 4">
    <name type="scientific">Olea europaea subsp. europaea</name>
    <dbReference type="NCBI Taxonomy" id="158383"/>
    <lineage>
        <taxon>Eukaryota</taxon>
        <taxon>Viridiplantae</taxon>
        <taxon>Streptophyta</taxon>
        <taxon>Embryophyta</taxon>
        <taxon>Tracheophyta</taxon>
        <taxon>Spermatophyta</taxon>
        <taxon>Magnoliopsida</taxon>
        <taxon>eudicotyledons</taxon>
        <taxon>Gunneridae</taxon>
        <taxon>Pentapetalae</taxon>
        <taxon>asterids</taxon>
        <taxon>lamiids</taxon>
        <taxon>Lamiales</taxon>
        <taxon>Oleaceae</taxon>
        <taxon>Oleeae</taxon>
        <taxon>Olea</taxon>
    </lineage>
</organism>
<feature type="compositionally biased region" description="Basic residues" evidence="1">
    <location>
        <begin position="89"/>
        <end position="101"/>
    </location>
</feature>
<name>A0A8S0PXJ3_OLEEU</name>
<keyword evidence="2" id="KW-0472">Membrane</keyword>
<reference evidence="3 4" key="1">
    <citation type="submission" date="2019-12" db="EMBL/GenBank/DDBJ databases">
        <authorList>
            <person name="Alioto T."/>
            <person name="Alioto T."/>
            <person name="Gomez Garrido J."/>
        </authorList>
    </citation>
    <scope>NUCLEOTIDE SEQUENCE [LARGE SCALE GENOMIC DNA]</scope>
</reference>
<sequence>MLNQAAEQAMAGDWAWQFRPMGRGGDKVQDTVQEKLKSHELTKPLATRELVWFAASAVLALPIIILFKVCSAIFCKKVNRPVQNGNPNHSRRKAKQGHPDK</sequence>
<feature type="region of interest" description="Disordered" evidence="1">
    <location>
        <begin position="80"/>
        <end position="101"/>
    </location>
</feature>
<dbReference type="OrthoDB" id="2017695at2759"/>
<accession>A0A8S0PXJ3</accession>
<gene>
    <name evidence="3" type="ORF">OLEA9_A040182</name>
</gene>
<keyword evidence="4" id="KW-1185">Reference proteome</keyword>
<keyword evidence="2" id="KW-0812">Transmembrane</keyword>
<keyword evidence="2" id="KW-1133">Transmembrane helix</keyword>
<comment type="caution">
    <text evidence="3">The sequence shown here is derived from an EMBL/GenBank/DDBJ whole genome shotgun (WGS) entry which is preliminary data.</text>
</comment>
<dbReference type="Gramene" id="OE9A040182T1">
    <property type="protein sequence ID" value="OE9A040182C1"/>
    <property type="gene ID" value="OE9A040182"/>
</dbReference>
<proteinExistence type="predicted"/>
<dbReference type="AlphaFoldDB" id="A0A8S0PXJ3"/>
<feature type="transmembrane region" description="Helical" evidence="2">
    <location>
        <begin position="50"/>
        <end position="74"/>
    </location>
</feature>
<evidence type="ECO:0000256" key="1">
    <source>
        <dbReference type="SAM" id="MobiDB-lite"/>
    </source>
</evidence>
<dbReference type="Proteomes" id="UP000594638">
    <property type="component" value="Unassembled WGS sequence"/>
</dbReference>
<dbReference type="EMBL" id="CACTIH010000199">
    <property type="protein sequence ID" value="CAA2956837.1"/>
    <property type="molecule type" value="Genomic_DNA"/>
</dbReference>
<evidence type="ECO:0000256" key="2">
    <source>
        <dbReference type="SAM" id="Phobius"/>
    </source>
</evidence>